<dbReference type="EMBL" id="GIBP01006440">
    <property type="protein sequence ID" value="NDV35409.1"/>
    <property type="molecule type" value="Transcribed_RNA"/>
</dbReference>
<sequence length="248" mass="28287">MDCFHKANDLRPQERLFMYSIGLCLQKMDKHQEAIDQFEECLKLNPDDKKAKKSKLHSQQLIQKQRGAHKSPDTGDSAALVSTGRVTSGEENELYAQLESLLKEDKFKDAIHVVGKLLEMRPNEVSLLEYAGLCLKMLGFHKEAAEQYDKALEIQPENAKIWGCKGECLGNIGEYHREINCYDKALHIDPTDYSILFSKGVALALVDKTKEALECFDKALLIKPDFEACLQAREKCAVKVKKSFWFWN</sequence>
<feature type="repeat" description="TPR" evidence="3">
    <location>
        <begin position="15"/>
        <end position="48"/>
    </location>
</feature>
<accession>A0A6B2LEC6</accession>
<dbReference type="AlphaFoldDB" id="A0A6B2LEC6"/>
<dbReference type="InterPro" id="IPR051685">
    <property type="entry name" value="Ycf3/AcsC/BcsC/TPR_MFPF"/>
</dbReference>
<feature type="repeat" description="TPR" evidence="3">
    <location>
        <begin position="193"/>
        <end position="226"/>
    </location>
</feature>
<dbReference type="PANTHER" id="PTHR44943">
    <property type="entry name" value="CELLULOSE SYNTHASE OPERON PROTEIN C"/>
    <property type="match status" value="1"/>
</dbReference>
<organism evidence="5">
    <name type="scientific">Arcella intermedia</name>
    <dbReference type="NCBI Taxonomy" id="1963864"/>
    <lineage>
        <taxon>Eukaryota</taxon>
        <taxon>Amoebozoa</taxon>
        <taxon>Tubulinea</taxon>
        <taxon>Elardia</taxon>
        <taxon>Arcellinida</taxon>
        <taxon>Sphaerothecina</taxon>
        <taxon>Arcellidae</taxon>
        <taxon>Arcella</taxon>
    </lineage>
</organism>
<dbReference type="InterPro" id="IPR019734">
    <property type="entry name" value="TPR_rpt"/>
</dbReference>
<dbReference type="SMART" id="SM00028">
    <property type="entry name" value="TPR"/>
    <property type="match status" value="4"/>
</dbReference>
<feature type="repeat" description="TPR" evidence="3">
    <location>
        <begin position="159"/>
        <end position="192"/>
    </location>
</feature>
<evidence type="ECO:0000256" key="4">
    <source>
        <dbReference type="SAM" id="MobiDB-lite"/>
    </source>
</evidence>
<dbReference type="Pfam" id="PF00515">
    <property type="entry name" value="TPR_1"/>
    <property type="match status" value="1"/>
</dbReference>
<feature type="region of interest" description="Disordered" evidence="4">
    <location>
        <begin position="57"/>
        <end position="85"/>
    </location>
</feature>
<dbReference type="PROSITE" id="PS50005">
    <property type="entry name" value="TPR"/>
    <property type="match status" value="4"/>
</dbReference>
<dbReference type="PANTHER" id="PTHR44943:SF8">
    <property type="entry name" value="TPR REPEAT-CONTAINING PROTEIN MJ0263"/>
    <property type="match status" value="1"/>
</dbReference>
<dbReference type="InterPro" id="IPR011990">
    <property type="entry name" value="TPR-like_helical_dom_sf"/>
</dbReference>
<keyword evidence="1" id="KW-0677">Repeat</keyword>
<keyword evidence="2 3" id="KW-0802">TPR repeat</keyword>
<evidence type="ECO:0000256" key="1">
    <source>
        <dbReference type="ARBA" id="ARBA00022737"/>
    </source>
</evidence>
<feature type="repeat" description="TPR" evidence="3">
    <location>
        <begin position="125"/>
        <end position="158"/>
    </location>
</feature>
<protein>
    <submittedName>
        <fullName evidence="5">Uncharacterized protein</fullName>
    </submittedName>
</protein>
<dbReference type="SUPFAM" id="SSF48452">
    <property type="entry name" value="TPR-like"/>
    <property type="match status" value="1"/>
</dbReference>
<proteinExistence type="predicted"/>
<name>A0A6B2LEC6_9EUKA</name>
<reference evidence="5" key="1">
    <citation type="journal article" date="2020" name="J. Eukaryot. Microbiol.">
        <title>De novo Sequencing, Assembly and Annotation of the Transcriptome for the Free-Living Testate Amoeba Arcella intermedia.</title>
        <authorList>
            <person name="Ribeiro G.M."/>
            <person name="Porfirio-Sousa A.L."/>
            <person name="Maurer-Alcala X.X."/>
            <person name="Katz L.A."/>
            <person name="Lahr D.J.G."/>
        </authorList>
    </citation>
    <scope>NUCLEOTIDE SEQUENCE</scope>
</reference>
<dbReference type="Pfam" id="PF13432">
    <property type="entry name" value="TPR_16"/>
    <property type="match status" value="1"/>
</dbReference>
<evidence type="ECO:0000256" key="2">
    <source>
        <dbReference type="ARBA" id="ARBA00022803"/>
    </source>
</evidence>
<evidence type="ECO:0000256" key="3">
    <source>
        <dbReference type="PROSITE-ProRule" id="PRU00339"/>
    </source>
</evidence>
<dbReference type="Gene3D" id="1.25.40.10">
    <property type="entry name" value="Tetratricopeptide repeat domain"/>
    <property type="match status" value="3"/>
</dbReference>
<dbReference type="Pfam" id="PF13181">
    <property type="entry name" value="TPR_8"/>
    <property type="match status" value="2"/>
</dbReference>
<evidence type="ECO:0000313" key="5">
    <source>
        <dbReference type="EMBL" id="NDV35409.1"/>
    </source>
</evidence>